<protein>
    <submittedName>
        <fullName evidence="2">DUF296 domain-containing protein</fullName>
    </submittedName>
</protein>
<evidence type="ECO:0000313" key="3">
    <source>
        <dbReference type="Proteomes" id="UP001297272"/>
    </source>
</evidence>
<evidence type="ECO:0000313" key="2">
    <source>
        <dbReference type="EMBL" id="MBS9722192.1"/>
    </source>
</evidence>
<keyword evidence="3" id="KW-1185">Reference proteome</keyword>
<comment type="caution">
    <text evidence="2">The sequence shown here is derived from an EMBL/GenBank/DDBJ whole genome shotgun (WGS) entry which is preliminary data.</text>
</comment>
<dbReference type="Pfam" id="PF03479">
    <property type="entry name" value="PCC"/>
    <property type="match status" value="1"/>
</dbReference>
<gene>
    <name evidence="2" type="ORF">JYU29_15975</name>
</gene>
<dbReference type="RefSeq" id="WP_213985835.1">
    <property type="nucleotide sequence ID" value="NZ_JAFMNX010000004.1"/>
</dbReference>
<dbReference type="Gene3D" id="3.30.1330.80">
    <property type="entry name" value="Hypothetical protein, similar to alpha- acetolactate decarboxylase, domain 2"/>
    <property type="match status" value="2"/>
</dbReference>
<accession>A0ABS5S0X9</accession>
<dbReference type="InterPro" id="IPR005175">
    <property type="entry name" value="PPC_dom"/>
</dbReference>
<dbReference type="Proteomes" id="UP001297272">
    <property type="component" value="Unassembled WGS sequence"/>
</dbReference>
<organism evidence="2 3">
    <name type="scientific">Tianweitania aestuarii</name>
    <dbReference type="NCBI Taxonomy" id="2814886"/>
    <lineage>
        <taxon>Bacteria</taxon>
        <taxon>Pseudomonadati</taxon>
        <taxon>Pseudomonadota</taxon>
        <taxon>Alphaproteobacteria</taxon>
        <taxon>Hyphomicrobiales</taxon>
        <taxon>Phyllobacteriaceae</taxon>
        <taxon>Tianweitania</taxon>
    </lineage>
</organism>
<dbReference type="SUPFAM" id="SSF117856">
    <property type="entry name" value="AF0104/ALDC/Ptd012-like"/>
    <property type="match status" value="2"/>
</dbReference>
<reference evidence="2 3" key="1">
    <citation type="submission" date="2021-03" db="EMBL/GenBank/DDBJ databases">
        <title>Tianweitania aestuarii sp. nov., isolated from a tidal flat.</title>
        <authorList>
            <person name="Park S."/>
            <person name="Yoon J.-H."/>
        </authorList>
    </citation>
    <scope>NUCLEOTIDE SEQUENCE [LARGE SCALE GENOMIC DNA]</scope>
    <source>
        <strain evidence="2 3">BSSL-BM11</strain>
    </source>
</reference>
<name>A0ABS5S0X9_9HYPH</name>
<sequence>MNPRSIHHPGTPEQPRVLAQKCSVRTLTMRFSAGMPVLDAVTKALAAEGVDSAVIEIEGGSFAPLVYVIPAPSPDDSHAAWYSDTRQPEETALNERLVMSFGRRQGAPFIHCHGIWIHADGLRGAGHLIPHEAMFAEDVEATVYSLSGAIFEQQQDGETNFALLTPVANGTPEADGAKGVLLRIKPNTDIHAAVEDAARSAGLRNGTVHGIGSLVGCDFSDGTHMASYASELFIREGSIANGRASLDIVIVDVDAAIFEGEINSGTNPVCVTCELLIVGQ</sequence>
<proteinExistence type="predicted"/>
<feature type="domain" description="PPC" evidence="1">
    <location>
        <begin position="180"/>
        <end position="277"/>
    </location>
</feature>
<dbReference type="EMBL" id="JAFMNX010000004">
    <property type="protein sequence ID" value="MBS9722192.1"/>
    <property type="molecule type" value="Genomic_DNA"/>
</dbReference>
<evidence type="ECO:0000259" key="1">
    <source>
        <dbReference type="Pfam" id="PF03479"/>
    </source>
</evidence>